<proteinExistence type="predicted"/>
<dbReference type="Proteomes" id="UP000027586">
    <property type="component" value="Unassembled WGS sequence"/>
</dbReference>
<dbReference type="InterPro" id="IPR038885">
    <property type="entry name" value="PLB1"/>
</dbReference>
<organism evidence="2 3">
    <name type="scientific">Lichtheimia corymbifera JMRC:FSU:9682</name>
    <dbReference type="NCBI Taxonomy" id="1263082"/>
    <lineage>
        <taxon>Eukaryota</taxon>
        <taxon>Fungi</taxon>
        <taxon>Fungi incertae sedis</taxon>
        <taxon>Mucoromycota</taxon>
        <taxon>Mucoromycotina</taxon>
        <taxon>Mucoromycetes</taxon>
        <taxon>Mucorales</taxon>
        <taxon>Lichtheimiaceae</taxon>
        <taxon>Lichtheimia</taxon>
    </lineage>
</organism>
<dbReference type="PANTHER" id="PTHR21325">
    <property type="entry name" value="PHOSPHOLIPASE B, PLB1"/>
    <property type="match status" value="1"/>
</dbReference>
<evidence type="ECO:0000313" key="2">
    <source>
        <dbReference type="EMBL" id="CDH52631.1"/>
    </source>
</evidence>
<dbReference type="EMBL" id="CBTN010000014">
    <property type="protein sequence ID" value="CDH52631.1"/>
    <property type="molecule type" value="Genomic_DNA"/>
</dbReference>
<name>A0A068RUL1_9FUNG</name>
<feature type="region of interest" description="Disordered" evidence="1">
    <location>
        <begin position="418"/>
        <end position="437"/>
    </location>
</feature>
<keyword evidence="3" id="KW-1185">Reference proteome</keyword>
<dbReference type="STRING" id="1263082.A0A068RUL1"/>
<evidence type="ECO:0000313" key="3">
    <source>
        <dbReference type="Proteomes" id="UP000027586"/>
    </source>
</evidence>
<dbReference type="Pfam" id="PF10294">
    <property type="entry name" value="Methyltransf_16"/>
    <property type="match status" value="1"/>
</dbReference>
<dbReference type="GO" id="GO:0004620">
    <property type="term" value="F:phospholipase activity"/>
    <property type="evidence" value="ECO:0007669"/>
    <property type="project" value="InterPro"/>
</dbReference>
<comment type="caution">
    <text evidence="2">The sequence shown here is derived from an EMBL/GenBank/DDBJ whole genome shotgun (WGS) entry which is preliminary data.</text>
</comment>
<dbReference type="PANTHER" id="PTHR21325:SF31">
    <property type="entry name" value="GH22081P-RELATED"/>
    <property type="match status" value="1"/>
</dbReference>
<protein>
    <submittedName>
        <fullName evidence="2">Uncharacterized protein</fullName>
    </submittedName>
</protein>
<dbReference type="InterPro" id="IPR019410">
    <property type="entry name" value="Methyltransf_16"/>
</dbReference>
<dbReference type="GO" id="GO:0006644">
    <property type="term" value="P:phospholipid metabolic process"/>
    <property type="evidence" value="ECO:0007669"/>
    <property type="project" value="TreeGrafter"/>
</dbReference>
<accession>A0A068RUL1</accession>
<dbReference type="SUPFAM" id="SSF52266">
    <property type="entry name" value="SGNH hydrolase"/>
    <property type="match status" value="1"/>
</dbReference>
<dbReference type="OrthoDB" id="407325at2759"/>
<reference evidence="2" key="1">
    <citation type="submission" date="2013-08" db="EMBL/GenBank/DDBJ databases">
        <title>Gene expansion shapes genome architecture in the human pathogen Lichtheimia corymbifera: an evolutionary genomics analysis in the ancient terrestrial Mucorales (Mucoromycotina).</title>
        <authorList>
            <person name="Schwartze V.U."/>
            <person name="Winter S."/>
            <person name="Shelest E."/>
            <person name="Marcet-Houben M."/>
            <person name="Horn F."/>
            <person name="Wehner S."/>
            <person name="Hoffmann K."/>
            <person name="Riege K."/>
            <person name="Sammeth M."/>
            <person name="Nowrousian M."/>
            <person name="Valiante V."/>
            <person name="Linde J."/>
            <person name="Jacobsen I.D."/>
            <person name="Marz M."/>
            <person name="Brakhage A.A."/>
            <person name="Gabaldon T."/>
            <person name="Bocker S."/>
            <person name="Voigt K."/>
        </authorList>
    </citation>
    <scope>NUCLEOTIDE SEQUENCE [LARGE SCALE GENOMIC DNA]</scope>
    <source>
        <strain evidence="2">FSU 9682</strain>
    </source>
</reference>
<evidence type="ECO:0000256" key="1">
    <source>
        <dbReference type="SAM" id="MobiDB-lite"/>
    </source>
</evidence>
<sequence length="641" mass="70867">MSNDDERFRMQLEKHFALYRLNLRLPLVSRIRLNCWYRIDLLLVNELGLFRRADMEPNGRVRVTCEVDGGQGTIEIRENGNGFAASGKGIVEYRVTHIDSSKTTPLYLTLSVSSVENVTGFQHVMPLTVGPIVIDADAPLHEPSDALVEEWPANTEMVHDTFRILSNVWVNESWDAGIPGKIWDSAVVMLAFLEGLYKKQGKLGHVIDLSAGTGLLGLYLARNKAADKVTITELDEALPLIEHNVNLNDQQGNVEIKSLLWGDTTQAAAVGKADVIVASDVLYESEFFTDLAKTLEDLSTRDTSIYIGYKRRGLDQDEEDRFWSLCRDHNLSITLLNTSDPTMLPDIAKITNPSPEQTNSNARVEQQQQDFNGHHTVAVGKSATWFPLCLFAAIVLSMFSSLYPTLVMSVVFRAQASAVSPDGKPPPPTGNNSNNNVPLIIDCPRLPSREGAKSVQDLRPDDIRLVMGIGDSVMAGFGAKGIINNRFISLNTLKENRGVSFAMGGDPGAMTVPNLIQYYSPNLLGSSVGDHMISICFGDEICPKGQYRESIDKMNAAQSGARSLNLNHEIDYLLERLDELYDDQQIQPTDWKLLTFFIGSNDICHSCTTPTSLPIPFSINAADAIDRIRKSVRNVLVQVGK</sequence>
<dbReference type="Pfam" id="PF00657">
    <property type="entry name" value="Lipase_GDSL"/>
    <property type="match status" value="1"/>
</dbReference>
<dbReference type="VEuPathDB" id="FungiDB:LCOR_04085.1"/>
<dbReference type="AlphaFoldDB" id="A0A068RUL1"/>
<dbReference type="InterPro" id="IPR001087">
    <property type="entry name" value="GDSL"/>
</dbReference>
<gene>
    <name evidence="2" type="ORF">LCOR_04085.1</name>
</gene>
<dbReference type="Gene3D" id="3.40.50.150">
    <property type="entry name" value="Vaccinia Virus protein VP39"/>
    <property type="match status" value="1"/>
</dbReference>
<dbReference type="InterPro" id="IPR029063">
    <property type="entry name" value="SAM-dependent_MTases_sf"/>
</dbReference>
<dbReference type="SUPFAM" id="SSF53335">
    <property type="entry name" value="S-adenosyl-L-methionine-dependent methyltransferases"/>
    <property type="match status" value="1"/>
</dbReference>
<dbReference type="CDD" id="cd02440">
    <property type="entry name" value="AdoMet_MTases"/>
    <property type="match status" value="1"/>
</dbReference>